<dbReference type="Pfam" id="PF12833">
    <property type="entry name" value="HTH_18"/>
    <property type="match status" value="1"/>
</dbReference>
<evidence type="ECO:0000313" key="6">
    <source>
        <dbReference type="Proteomes" id="UP000003340"/>
    </source>
</evidence>
<dbReference type="InterPro" id="IPR009057">
    <property type="entry name" value="Homeodomain-like_sf"/>
</dbReference>
<accession>C0EGL1</accession>
<dbReference type="eggNOG" id="COG2207">
    <property type="taxonomic scope" value="Bacteria"/>
</dbReference>
<keyword evidence="2" id="KW-0238">DNA-binding</keyword>
<feature type="domain" description="HTH araC/xylS-type" evidence="4">
    <location>
        <begin position="217"/>
        <end position="314"/>
    </location>
</feature>
<dbReference type="Gene3D" id="1.10.10.60">
    <property type="entry name" value="Homeodomain-like"/>
    <property type="match status" value="2"/>
</dbReference>
<dbReference type="GO" id="GO:0043565">
    <property type="term" value="F:sequence-specific DNA binding"/>
    <property type="evidence" value="ECO:0007669"/>
    <property type="project" value="InterPro"/>
</dbReference>
<gene>
    <name evidence="5" type="ORF">CLOSTMETH_03004</name>
</gene>
<sequence>MHDMPYYVQKAMKLHDIEAMLKKPKELRHLSEPFLINEDKKFEKGEDIRIQTHPPLPGVHTGFHYHDFFEMIYVYRGSFMHTIHDETLRQTEDQVVLLNLGAVHSVWVESKDDIVFNIMMKKSVVENIFLQITSKDHPIYNFFLDSVFGINKLSSFIVLEMNQGISLILNKIIEEYYERKVYNRSIILAYLLVLFSELARKYRSDNNLVAPDHTKSSDILHYIKQNYASLTLESLADMFGYSRHHMGRLILSWTNKTFTDLITDYKIQSVCSLVQNTNLPISKIVEIAGFSDPSHFYKTFQKKMGIHFSTYRQHLN</sequence>
<keyword evidence="3" id="KW-0804">Transcription</keyword>
<dbReference type="InterPro" id="IPR037923">
    <property type="entry name" value="HTH-like"/>
</dbReference>
<dbReference type="PANTHER" id="PTHR43280:SF28">
    <property type="entry name" value="HTH-TYPE TRANSCRIPTIONAL ACTIVATOR RHAS"/>
    <property type="match status" value="1"/>
</dbReference>
<dbReference type="SMART" id="SM00342">
    <property type="entry name" value="HTH_ARAC"/>
    <property type="match status" value="1"/>
</dbReference>
<protein>
    <submittedName>
        <fullName evidence="5">Transcriptional regulator, AraC family</fullName>
    </submittedName>
</protein>
<dbReference type="InterPro" id="IPR003313">
    <property type="entry name" value="AraC-bd"/>
</dbReference>
<dbReference type="PANTHER" id="PTHR43280">
    <property type="entry name" value="ARAC-FAMILY TRANSCRIPTIONAL REGULATOR"/>
    <property type="match status" value="1"/>
</dbReference>
<dbReference type="InterPro" id="IPR018060">
    <property type="entry name" value="HTH_AraC"/>
</dbReference>
<comment type="caution">
    <text evidence="5">The sequence shown here is derived from an EMBL/GenBank/DDBJ whole genome shotgun (WGS) entry which is preliminary data.</text>
</comment>
<dbReference type="AlphaFoldDB" id="C0EGL1"/>
<evidence type="ECO:0000313" key="5">
    <source>
        <dbReference type="EMBL" id="EEG29414.1"/>
    </source>
</evidence>
<organism evidence="5 6">
    <name type="scientific">[Clostridium] methylpentosum DSM 5476</name>
    <dbReference type="NCBI Taxonomy" id="537013"/>
    <lineage>
        <taxon>Bacteria</taxon>
        <taxon>Bacillati</taxon>
        <taxon>Bacillota</taxon>
        <taxon>Clostridia</taxon>
        <taxon>Eubacteriales</taxon>
        <taxon>Oscillospiraceae</taxon>
        <taxon>Oscillospiraceae incertae sedis</taxon>
    </lineage>
</organism>
<dbReference type="InterPro" id="IPR014710">
    <property type="entry name" value="RmlC-like_jellyroll"/>
</dbReference>
<dbReference type="Pfam" id="PF02311">
    <property type="entry name" value="AraC_binding"/>
    <property type="match status" value="1"/>
</dbReference>
<dbReference type="GO" id="GO:0003700">
    <property type="term" value="F:DNA-binding transcription factor activity"/>
    <property type="evidence" value="ECO:0007669"/>
    <property type="project" value="InterPro"/>
</dbReference>
<reference evidence="5 6" key="2">
    <citation type="submission" date="2009-02" db="EMBL/GenBank/DDBJ databases">
        <title>Draft genome sequence of Clostridium methylpentosum (DSM 5476).</title>
        <authorList>
            <person name="Sudarsanam P."/>
            <person name="Ley R."/>
            <person name="Guruge J."/>
            <person name="Turnbaugh P.J."/>
            <person name="Mahowald M."/>
            <person name="Liep D."/>
            <person name="Gordon J."/>
        </authorList>
    </citation>
    <scope>NUCLEOTIDE SEQUENCE [LARGE SCALE GENOMIC DNA]</scope>
    <source>
        <strain evidence="5 6">DSM 5476</strain>
    </source>
</reference>
<keyword evidence="1" id="KW-0805">Transcription regulation</keyword>
<dbReference type="HOGENOM" id="CLU_000445_88_0_9"/>
<dbReference type="EMBL" id="ACEC01000103">
    <property type="protein sequence ID" value="EEG29414.1"/>
    <property type="molecule type" value="Genomic_DNA"/>
</dbReference>
<dbReference type="SUPFAM" id="SSF51215">
    <property type="entry name" value="Regulatory protein AraC"/>
    <property type="match status" value="1"/>
</dbReference>
<evidence type="ECO:0000256" key="1">
    <source>
        <dbReference type="ARBA" id="ARBA00023015"/>
    </source>
</evidence>
<dbReference type="Gene3D" id="2.60.120.10">
    <property type="entry name" value="Jelly Rolls"/>
    <property type="match status" value="1"/>
</dbReference>
<proteinExistence type="predicted"/>
<keyword evidence="6" id="KW-1185">Reference proteome</keyword>
<reference evidence="5 6" key="1">
    <citation type="submission" date="2009-01" db="EMBL/GenBank/DDBJ databases">
        <authorList>
            <person name="Fulton L."/>
            <person name="Clifton S."/>
            <person name="Fulton B."/>
            <person name="Xu J."/>
            <person name="Minx P."/>
            <person name="Pepin K.H."/>
            <person name="Johnson M."/>
            <person name="Bhonagiri V."/>
            <person name="Nash W.E."/>
            <person name="Mardis E.R."/>
            <person name="Wilson R.K."/>
        </authorList>
    </citation>
    <scope>NUCLEOTIDE SEQUENCE [LARGE SCALE GENOMIC DNA]</scope>
    <source>
        <strain evidence="5 6">DSM 5476</strain>
    </source>
</reference>
<evidence type="ECO:0000256" key="2">
    <source>
        <dbReference type="ARBA" id="ARBA00023125"/>
    </source>
</evidence>
<name>C0EGL1_9FIRM</name>
<dbReference type="Proteomes" id="UP000003340">
    <property type="component" value="Unassembled WGS sequence"/>
</dbReference>
<evidence type="ECO:0000259" key="4">
    <source>
        <dbReference type="PROSITE" id="PS01124"/>
    </source>
</evidence>
<dbReference type="STRING" id="537013.CLOSTMETH_03004"/>
<dbReference type="SUPFAM" id="SSF46689">
    <property type="entry name" value="Homeodomain-like"/>
    <property type="match status" value="1"/>
</dbReference>
<evidence type="ECO:0000256" key="3">
    <source>
        <dbReference type="ARBA" id="ARBA00023163"/>
    </source>
</evidence>
<dbReference type="PROSITE" id="PS01124">
    <property type="entry name" value="HTH_ARAC_FAMILY_2"/>
    <property type="match status" value="1"/>
</dbReference>